<dbReference type="Gene3D" id="3.30.2390.20">
    <property type="entry name" value="Type VII secretion system EccB, repeat 1 domain"/>
    <property type="match status" value="1"/>
</dbReference>
<dbReference type="EMBL" id="CP009211">
    <property type="protein sequence ID" value="AIJ32855.1"/>
    <property type="molecule type" value="Genomic_DNA"/>
</dbReference>
<reference evidence="3 5" key="2">
    <citation type="submission" date="2017-06" db="EMBL/GenBank/DDBJ databases">
        <authorList>
            <consortium name="Pathogen Informatics"/>
        </authorList>
    </citation>
    <scope>NUCLEOTIDE SEQUENCE [LARGE SCALE GENOMIC DNA]</scope>
    <source>
        <strain evidence="3 5">NCTC13015</strain>
    </source>
</reference>
<keyword evidence="1" id="KW-1133">Transmembrane helix</keyword>
<organism evidence="2 4">
    <name type="scientific">Corynebacterium imitans</name>
    <dbReference type="NCBI Taxonomy" id="156978"/>
    <lineage>
        <taxon>Bacteria</taxon>
        <taxon>Bacillati</taxon>
        <taxon>Actinomycetota</taxon>
        <taxon>Actinomycetes</taxon>
        <taxon>Mycobacteriales</taxon>
        <taxon>Corynebacteriaceae</taxon>
        <taxon>Corynebacterium</taxon>
    </lineage>
</organism>
<sequence>MARLLPTTKTQVSGHRFLRRRVEHGLILGDIRMIHDPLSSRRRAMIFGVVAVVMISGVMGLFAWMRPNPNPGEAAIIRAADGSLFARVDETVHPVTNLTSARLIVGGPEEPVRAGDEHLATLARGVPVGIGVAPSVFAPEDAAETYWSACTVPGSDAEPEVVVRAVDAQVPSLGPESAIVAEVDHRDWLVTAQGRAQLPPSTTPDGRIVRRVLGIDASTPRWRPPAQLFGALQEQPSFALPDPLPRVLRTGEREWAETSGGVQPITSVQAEILLEAGAQVTEVPAQAVAEKPDAENPAPIRLPEHRMRLLDPAGEPADEPEATCITEDGGAATLPASEAMVGHVRLSGAGPASYFVGLPSGAVAVDTGNGYHVVDQTGLRHGVPDEATLEAIGAAKVEQVPWRLVQLLPRGEALERTAALTATY</sequence>
<dbReference type="EMBL" id="LT906467">
    <property type="protein sequence ID" value="SNV58968.1"/>
    <property type="molecule type" value="Genomic_DNA"/>
</dbReference>
<evidence type="ECO:0000256" key="1">
    <source>
        <dbReference type="SAM" id="Phobius"/>
    </source>
</evidence>
<dbReference type="Proteomes" id="UP000028780">
    <property type="component" value="Chromosome"/>
</dbReference>
<dbReference type="STRING" id="156978.CIMIT_02065"/>
<dbReference type="PANTHER" id="PTHR40765:SF2">
    <property type="entry name" value="ESX-2 SECRETION SYSTEM ATPASE ECCB2"/>
    <property type="match status" value="1"/>
</dbReference>
<gene>
    <name evidence="2" type="ORF">CIMIT_02065</name>
    <name evidence="3" type="ORF">SAMEA4535761_00479</name>
</gene>
<evidence type="ECO:0000313" key="3">
    <source>
        <dbReference type="EMBL" id="SNV58968.1"/>
    </source>
</evidence>
<dbReference type="Proteomes" id="UP000215374">
    <property type="component" value="Chromosome 1"/>
</dbReference>
<dbReference type="NCBIfam" id="TIGR03919">
    <property type="entry name" value="T7SS_EccB"/>
    <property type="match status" value="1"/>
</dbReference>
<keyword evidence="4" id="KW-1185">Reference proteome</keyword>
<proteinExistence type="predicted"/>
<feature type="transmembrane region" description="Helical" evidence="1">
    <location>
        <begin position="44"/>
        <end position="65"/>
    </location>
</feature>
<reference evidence="2 4" key="1">
    <citation type="submission" date="2014-08" db="EMBL/GenBank/DDBJ databases">
        <title>Complete genome sequence of Corynebacterium imitans DSM 44264, isolated from a five-month-old boy with suspected pharyngeal diphtheria.</title>
        <authorList>
            <person name="Mollmann S."/>
            <person name="Albersmeier A."/>
            <person name="Ruckert C."/>
            <person name="Tauch A."/>
        </authorList>
    </citation>
    <scope>NUCLEOTIDE SEQUENCE [LARGE SCALE GENOMIC DNA]</scope>
    <source>
        <strain evidence="2 4">DSM 44264</strain>
    </source>
</reference>
<dbReference type="eggNOG" id="COG3266">
    <property type="taxonomic scope" value="Bacteria"/>
</dbReference>
<evidence type="ECO:0000313" key="4">
    <source>
        <dbReference type="Proteomes" id="UP000028780"/>
    </source>
</evidence>
<keyword evidence="1" id="KW-0812">Transmembrane</keyword>
<dbReference type="HOGENOM" id="CLU_036302_3_1_11"/>
<dbReference type="PANTHER" id="PTHR40765">
    <property type="entry name" value="ESX-2 SECRETION SYSTEM ATPASE ECCB2"/>
    <property type="match status" value="1"/>
</dbReference>
<dbReference type="RefSeq" id="WP_038588463.1">
    <property type="nucleotide sequence ID" value="NZ_CP009211.1"/>
</dbReference>
<evidence type="ECO:0000313" key="2">
    <source>
        <dbReference type="EMBL" id="AIJ32855.1"/>
    </source>
</evidence>
<evidence type="ECO:0000313" key="5">
    <source>
        <dbReference type="Proteomes" id="UP000215374"/>
    </source>
</evidence>
<dbReference type="InterPro" id="IPR044857">
    <property type="entry name" value="T7SS_EccB_R1"/>
</dbReference>
<name>A0A076NLX9_9CORY</name>
<dbReference type="Pfam" id="PF05108">
    <property type="entry name" value="T7SS_ESX1_EccB"/>
    <property type="match status" value="2"/>
</dbReference>
<dbReference type="InterPro" id="IPR007795">
    <property type="entry name" value="T7SS_EccB"/>
</dbReference>
<protein>
    <submittedName>
        <fullName evidence="2">MPSS family PPE41 protein secretion system protein</fullName>
    </submittedName>
    <submittedName>
        <fullName evidence="3">Type VII secretion protein EccB</fullName>
    </submittedName>
</protein>
<keyword evidence="1" id="KW-0472">Membrane</keyword>
<dbReference type="KEGG" id="cii:CIMIT_02065"/>
<dbReference type="GO" id="GO:0005576">
    <property type="term" value="C:extracellular region"/>
    <property type="evidence" value="ECO:0007669"/>
    <property type="project" value="TreeGrafter"/>
</dbReference>
<dbReference type="AlphaFoldDB" id="A0A076NLX9"/>
<dbReference type="OrthoDB" id="3847604at2"/>
<accession>A0A076NLX9</accession>